<comment type="similarity">
    <text evidence="1 6">Belongs to the protein prenyltransferase subunit alpha family.</text>
</comment>
<evidence type="ECO:0000256" key="1">
    <source>
        <dbReference type="ARBA" id="ARBA00006734"/>
    </source>
</evidence>
<evidence type="ECO:0000256" key="5">
    <source>
        <dbReference type="ARBA" id="ARBA00047658"/>
    </source>
</evidence>
<evidence type="ECO:0000256" key="4">
    <source>
        <dbReference type="ARBA" id="ARBA00022737"/>
    </source>
</evidence>
<evidence type="ECO:0000256" key="3">
    <source>
        <dbReference type="ARBA" id="ARBA00022679"/>
    </source>
</evidence>
<dbReference type="SUPFAM" id="SSF48439">
    <property type="entry name" value="Protein prenylyltransferase"/>
    <property type="match status" value="1"/>
</dbReference>
<reference evidence="7" key="1">
    <citation type="submission" date="2022-10" db="EMBL/GenBank/DDBJ databases">
        <title>Adaptive evolution leads to modifications in subtelomeric GC content in a zoonotic Cryptosporidium species.</title>
        <authorList>
            <person name="Li J."/>
            <person name="Feng Y."/>
            <person name="Xiao L."/>
        </authorList>
    </citation>
    <scope>NUCLEOTIDE SEQUENCE</scope>
    <source>
        <strain evidence="7">25894</strain>
    </source>
</reference>
<dbReference type="EC" id="2.5.1.60" evidence="6"/>
<dbReference type="Pfam" id="PF01239">
    <property type="entry name" value="PPTA"/>
    <property type="match status" value="3"/>
</dbReference>
<evidence type="ECO:0000313" key="7">
    <source>
        <dbReference type="EMBL" id="KAJ1614289.1"/>
    </source>
</evidence>
<gene>
    <name evidence="7" type="ORF">OJ252_701</name>
</gene>
<proteinExistence type="inferred from homology"/>
<keyword evidence="8" id="KW-1185">Reference proteome</keyword>
<accession>A0ABQ8PA21</accession>
<protein>
    <recommendedName>
        <fullName evidence="6">Geranylgeranyl transferase type-2 subunit alpha</fullName>
        <ecNumber evidence="6">2.5.1.60</ecNumber>
    </recommendedName>
    <alternativeName>
        <fullName evidence="6">Geranylgeranyl transferase type II subunit alpha</fullName>
    </alternativeName>
</protein>
<dbReference type="PROSITE" id="PS51147">
    <property type="entry name" value="PFTA"/>
    <property type="match status" value="3"/>
</dbReference>
<evidence type="ECO:0000256" key="6">
    <source>
        <dbReference type="RuleBase" id="RU367120"/>
    </source>
</evidence>
<dbReference type="PANTHER" id="PTHR11129">
    <property type="entry name" value="PROTEIN FARNESYLTRANSFERASE ALPHA SUBUNIT/RAB GERANYLGERANYL TRANSFERASE ALPHA SUBUNIT"/>
    <property type="match status" value="1"/>
</dbReference>
<evidence type="ECO:0000313" key="8">
    <source>
        <dbReference type="Proteomes" id="UP001071777"/>
    </source>
</evidence>
<keyword evidence="3 6" id="KW-0808">Transferase</keyword>
<evidence type="ECO:0000256" key="2">
    <source>
        <dbReference type="ARBA" id="ARBA00022602"/>
    </source>
</evidence>
<name>A0ABQ8PA21_9CRYT</name>
<dbReference type="InterPro" id="IPR002088">
    <property type="entry name" value="Prenyl_trans_a"/>
</dbReference>
<comment type="catalytic activity">
    <reaction evidence="5 6">
        <text>geranylgeranyl diphosphate + L-cysteinyl-[protein] = S-geranylgeranyl-L-cysteinyl-[protein] + diphosphate</text>
        <dbReference type="Rhea" id="RHEA:21240"/>
        <dbReference type="Rhea" id="RHEA-COMP:10131"/>
        <dbReference type="Rhea" id="RHEA-COMP:11537"/>
        <dbReference type="ChEBI" id="CHEBI:29950"/>
        <dbReference type="ChEBI" id="CHEBI:33019"/>
        <dbReference type="ChEBI" id="CHEBI:57533"/>
        <dbReference type="ChEBI" id="CHEBI:86021"/>
        <dbReference type="EC" id="2.5.1.60"/>
    </reaction>
</comment>
<dbReference type="Proteomes" id="UP001071777">
    <property type="component" value="Unassembled WGS sequence"/>
</dbReference>
<dbReference type="PANTHER" id="PTHR11129:SF2">
    <property type="entry name" value="GERANYLGERANYL TRANSFERASE TYPE-2 SUBUNIT ALPHA"/>
    <property type="match status" value="1"/>
</dbReference>
<dbReference type="Gene3D" id="1.25.40.120">
    <property type="entry name" value="Protein prenylyltransferase"/>
    <property type="match status" value="1"/>
</dbReference>
<comment type="function">
    <text evidence="6">Catalyzes the transfer of a geranyl-geranyl moiety from geranyl-geranyl pyrophosphate to cysteines occuring in specific C-terminal amino acid sequences.</text>
</comment>
<keyword evidence="2 6" id="KW-0637">Prenyltransferase</keyword>
<dbReference type="EMBL" id="JAPCXB010000024">
    <property type="protein sequence ID" value="KAJ1614289.1"/>
    <property type="molecule type" value="Genomic_DNA"/>
</dbReference>
<sequence length="570" mass="68294">MHSKLMSERRELTEQENLYVTKAKQLYTDCVEQIKEDQNNGELSQATFDLTEKVLRINPELATVWNFRKEYICNEQDEKALDQLLSNELSLTESLFKNDPKSYNLWSNRAWLLEFIVNFEDADEHLVEVQKEYLKDTTSYDDLDYTPSFKESLAKYDSVKLRLLIKELLLCNRMLDSDDRNFHCWRHRVFALCCLRYVSVNLSWDSFIDEMHHQELRFIDRMIQANFSNYSAWHYRSLLSNMPQFKLLENYKKESELVKTAIFTEPNDQSIWQYYLWLIGEFLPSLMFKDCQLEMETSFYVSDIYIRLPEVTRKEDRTEIRLKFSTPCYINSEESSITVEHEGYPSFTLEEGIWEPMYEENSARCGFVNTRLPKEFEDKYKKRTACWKFVFLRKERPVEEFDMISEMLRKPSSLLIRIMAINSNITYSRIPVWSLDDRVYHSETFSSLQINPMVLLDHYKPYRFIASTDGDQVFCKYLFDSELEKSQLKEFIGYIRNELEMVKSIYELEPTCKYPIIALKLVYDTFQRCSPDEVVNYGNVVDIELVKQLPLLDPLRRFYYSDKFKDSERM</sequence>
<keyword evidence="4" id="KW-0677">Repeat</keyword>
<organism evidence="7 8">
    <name type="scientific">Cryptosporidium canis</name>
    <dbReference type="NCBI Taxonomy" id="195482"/>
    <lineage>
        <taxon>Eukaryota</taxon>
        <taxon>Sar</taxon>
        <taxon>Alveolata</taxon>
        <taxon>Apicomplexa</taxon>
        <taxon>Conoidasida</taxon>
        <taxon>Coccidia</taxon>
        <taxon>Eucoccidiorida</taxon>
        <taxon>Eimeriorina</taxon>
        <taxon>Cryptosporidiidae</taxon>
        <taxon>Cryptosporidium</taxon>
    </lineage>
</organism>
<comment type="caution">
    <text evidence="7">The sequence shown here is derived from an EMBL/GenBank/DDBJ whole genome shotgun (WGS) entry which is preliminary data.</text>
</comment>